<dbReference type="Gene3D" id="1.10.10.60">
    <property type="entry name" value="Homeodomain-like"/>
    <property type="match status" value="2"/>
</dbReference>
<name>A0A7C8KPS1_9BACI</name>
<dbReference type="SMART" id="SM00342">
    <property type="entry name" value="HTH_ARAC"/>
    <property type="match status" value="1"/>
</dbReference>
<sequence length="86" mass="10147">MLQETFHFHPNYIAKSMQKAFGSTPIEYLMKYRIEQAKMLLIQTSWKIATIAEEVGFGQTPYFTRQFRKFTGQSPSQFRKKFIGSK</sequence>
<gene>
    <name evidence="5" type="ORF">F9U64_11905</name>
</gene>
<comment type="caution">
    <text evidence="5">The sequence shown here is derived from an EMBL/GenBank/DDBJ whole genome shotgun (WGS) entry which is preliminary data.</text>
</comment>
<keyword evidence="1" id="KW-0805">Transcription regulation</keyword>
<keyword evidence="3" id="KW-0804">Transcription</keyword>
<reference evidence="5 6" key="1">
    <citation type="submission" date="2019-10" db="EMBL/GenBank/DDBJ databases">
        <title>Gracilibacillus sp. nov. isolated from rice seeds.</title>
        <authorList>
            <person name="He S."/>
        </authorList>
    </citation>
    <scope>NUCLEOTIDE SEQUENCE [LARGE SCALE GENOMIC DNA]</scope>
    <source>
        <strain evidence="5 6">TD8</strain>
    </source>
</reference>
<feature type="domain" description="HTH araC/xylS-type" evidence="4">
    <location>
        <begin position="1"/>
        <end position="81"/>
    </location>
</feature>
<keyword evidence="6" id="KW-1185">Reference proteome</keyword>
<dbReference type="OrthoDB" id="192171at2"/>
<dbReference type="InterPro" id="IPR018062">
    <property type="entry name" value="HTH_AraC-typ_CS"/>
</dbReference>
<dbReference type="PANTHER" id="PTHR43280">
    <property type="entry name" value="ARAC-FAMILY TRANSCRIPTIONAL REGULATOR"/>
    <property type="match status" value="1"/>
</dbReference>
<dbReference type="PANTHER" id="PTHR43280:SF28">
    <property type="entry name" value="HTH-TYPE TRANSCRIPTIONAL ACTIVATOR RHAS"/>
    <property type="match status" value="1"/>
</dbReference>
<proteinExistence type="predicted"/>
<dbReference type="RefSeq" id="WP_153403668.1">
    <property type="nucleotide sequence ID" value="NZ_ML762431.1"/>
</dbReference>
<evidence type="ECO:0000259" key="4">
    <source>
        <dbReference type="PROSITE" id="PS01124"/>
    </source>
</evidence>
<evidence type="ECO:0000256" key="2">
    <source>
        <dbReference type="ARBA" id="ARBA00023125"/>
    </source>
</evidence>
<organism evidence="5 6">
    <name type="scientific">Gracilibacillus oryzae</name>
    <dbReference type="NCBI Taxonomy" id="1672701"/>
    <lineage>
        <taxon>Bacteria</taxon>
        <taxon>Bacillati</taxon>
        <taxon>Bacillota</taxon>
        <taxon>Bacilli</taxon>
        <taxon>Bacillales</taxon>
        <taxon>Bacillaceae</taxon>
        <taxon>Gracilibacillus</taxon>
    </lineage>
</organism>
<dbReference type="PRINTS" id="PR00032">
    <property type="entry name" value="HTHARAC"/>
</dbReference>
<dbReference type="GO" id="GO:0003700">
    <property type="term" value="F:DNA-binding transcription factor activity"/>
    <property type="evidence" value="ECO:0007669"/>
    <property type="project" value="InterPro"/>
</dbReference>
<dbReference type="InterPro" id="IPR020449">
    <property type="entry name" value="Tscrpt_reg_AraC-type_HTH"/>
</dbReference>
<dbReference type="PROSITE" id="PS00041">
    <property type="entry name" value="HTH_ARAC_FAMILY_1"/>
    <property type="match status" value="1"/>
</dbReference>
<dbReference type="Pfam" id="PF12833">
    <property type="entry name" value="HTH_18"/>
    <property type="match status" value="1"/>
</dbReference>
<dbReference type="InterPro" id="IPR018060">
    <property type="entry name" value="HTH_AraC"/>
</dbReference>
<protein>
    <submittedName>
        <fullName evidence="5">Helix-turn-helix transcriptional regulator</fullName>
    </submittedName>
</protein>
<evidence type="ECO:0000256" key="3">
    <source>
        <dbReference type="ARBA" id="ARBA00023163"/>
    </source>
</evidence>
<evidence type="ECO:0000256" key="1">
    <source>
        <dbReference type="ARBA" id="ARBA00023015"/>
    </source>
</evidence>
<dbReference type="EMBL" id="WEID01000057">
    <property type="protein sequence ID" value="KAB8133608.1"/>
    <property type="molecule type" value="Genomic_DNA"/>
</dbReference>
<dbReference type="InterPro" id="IPR009057">
    <property type="entry name" value="Homeodomain-like_sf"/>
</dbReference>
<dbReference type="AlphaFoldDB" id="A0A7C8KPS1"/>
<dbReference type="GO" id="GO:0043565">
    <property type="term" value="F:sequence-specific DNA binding"/>
    <property type="evidence" value="ECO:0007669"/>
    <property type="project" value="InterPro"/>
</dbReference>
<keyword evidence="2" id="KW-0238">DNA-binding</keyword>
<accession>A0A7C8KPS1</accession>
<dbReference type="Proteomes" id="UP000480246">
    <property type="component" value="Unassembled WGS sequence"/>
</dbReference>
<dbReference type="SUPFAM" id="SSF46689">
    <property type="entry name" value="Homeodomain-like"/>
    <property type="match status" value="1"/>
</dbReference>
<evidence type="ECO:0000313" key="5">
    <source>
        <dbReference type="EMBL" id="KAB8133608.1"/>
    </source>
</evidence>
<dbReference type="PROSITE" id="PS01124">
    <property type="entry name" value="HTH_ARAC_FAMILY_2"/>
    <property type="match status" value="1"/>
</dbReference>
<evidence type="ECO:0000313" key="6">
    <source>
        <dbReference type="Proteomes" id="UP000480246"/>
    </source>
</evidence>